<reference evidence="7 8" key="1">
    <citation type="submission" date="2016-10" db="EMBL/GenBank/DDBJ databases">
        <authorList>
            <person name="Cai Z."/>
        </authorList>
    </citation>
    <scope>NUCLEOTIDE SEQUENCE [LARGE SCALE GENOMIC DNA]</scope>
</reference>
<dbReference type="EMBL" id="FNXT01000885">
    <property type="protein sequence ID" value="SZX68876.1"/>
    <property type="molecule type" value="Genomic_DNA"/>
</dbReference>
<evidence type="ECO:0000313" key="7">
    <source>
        <dbReference type="EMBL" id="SZX68876.1"/>
    </source>
</evidence>
<gene>
    <name evidence="7" type="ORF">BQ4739_LOCUS9192</name>
</gene>
<dbReference type="PROSITE" id="PS51682">
    <property type="entry name" value="SAM_OMT_I"/>
    <property type="match status" value="1"/>
</dbReference>
<keyword evidence="8" id="KW-1185">Reference proteome</keyword>
<keyword evidence="3" id="KW-0808">Transferase</keyword>
<dbReference type="Pfam" id="PF01596">
    <property type="entry name" value="Methyltransf_3"/>
    <property type="match status" value="1"/>
</dbReference>
<evidence type="ECO:0000256" key="4">
    <source>
        <dbReference type="ARBA" id="ARBA00022691"/>
    </source>
</evidence>
<protein>
    <recommendedName>
        <fullName evidence="1">catechol O-methyltransferase</fullName>
        <ecNumber evidence="1">2.1.1.6</ecNumber>
    </recommendedName>
</protein>
<dbReference type="EC" id="2.1.1.6" evidence="1"/>
<evidence type="ECO:0000256" key="1">
    <source>
        <dbReference type="ARBA" id="ARBA00012880"/>
    </source>
</evidence>
<proteinExistence type="inferred from homology"/>
<dbReference type="InterPro" id="IPR029063">
    <property type="entry name" value="SAM-dependent_MTases_sf"/>
</dbReference>
<dbReference type="Gene3D" id="3.40.50.150">
    <property type="entry name" value="Vaccinia Virus protein VP39"/>
    <property type="match status" value="1"/>
</dbReference>
<dbReference type="GO" id="GO:0006584">
    <property type="term" value="P:catecholamine metabolic process"/>
    <property type="evidence" value="ECO:0007669"/>
    <property type="project" value="UniProtKB-KW"/>
</dbReference>
<dbReference type="Proteomes" id="UP000256970">
    <property type="component" value="Unassembled WGS sequence"/>
</dbReference>
<dbReference type="PANTHER" id="PTHR43836">
    <property type="entry name" value="CATECHOL O-METHYLTRANSFERASE 1-RELATED"/>
    <property type="match status" value="1"/>
</dbReference>
<evidence type="ECO:0000313" key="8">
    <source>
        <dbReference type="Proteomes" id="UP000256970"/>
    </source>
</evidence>
<dbReference type="AlphaFoldDB" id="A0A383VWT4"/>
<dbReference type="SUPFAM" id="SSF53335">
    <property type="entry name" value="S-adenosyl-L-methionine-dependent methyltransferases"/>
    <property type="match status" value="1"/>
</dbReference>
<accession>A0A383VWT4</accession>
<comment type="similarity">
    <text evidence="6">Belongs to the class I-like SAM-binding methyltransferase superfamily. Cation-dependent O-methyltransferase family.</text>
</comment>
<dbReference type="PANTHER" id="PTHR43836:SF2">
    <property type="entry name" value="CATECHOL O-METHYLTRANSFERASE 1-RELATED"/>
    <property type="match status" value="1"/>
</dbReference>
<evidence type="ECO:0000256" key="3">
    <source>
        <dbReference type="ARBA" id="ARBA00022679"/>
    </source>
</evidence>
<evidence type="ECO:0000256" key="6">
    <source>
        <dbReference type="ARBA" id="ARBA00023453"/>
    </source>
</evidence>
<dbReference type="InterPro" id="IPR002935">
    <property type="entry name" value="SAM_O-MeTrfase"/>
</dbReference>
<evidence type="ECO:0000256" key="5">
    <source>
        <dbReference type="ARBA" id="ARBA00022939"/>
    </source>
</evidence>
<evidence type="ECO:0000256" key="2">
    <source>
        <dbReference type="ARBA" id="ARBA00022603"/>
    </source>
</evidence>
<keyword evidence="5" id="KW-0128">Catecholamine metabolism</keyword>
<keyword evidence="2" id="KW-0489">Methyltransferase</keyword>
<dbReference type="STRING" id="3088.A0A383VWT4"/>
<sequence length="304" mass="33019">MSQAAALELLTALSPEEAYSATAAAAAVAAAAAEVPAKDPTFYARWPYATPADIIPYIEAEAVRGDAQSVLDAMDAFSLYYPQYKIGPEKGALFEQALQQAQPSLALELGTFLGYSAIRTARNLAPNGRLICVEANPDNAAVARQLLQFAGVPEGQVLVVEGLAKQVIPGLPIMLQQLLQGAAQQPDLDVQTDAQQQQQQQQQQRRHRQGLGFDEVFLDHSKNDYLPDLQRLEQLGLVGPGSTVLADNVVYPGAPGFLEYLDSSGRYKTQLLRAKYEYEQAWNPNWEPNKEDAMSVSVCLDAGL</sequence>
<name>A0A383VWT4_TETOB</name>
<organism evidence="7 8">
    <name type="scientific">Tetradesmus obliquus</name>
    <name type="common">Green alga</name>
    <name type="synonym">Acutodesmus obliquus</name>
    <dbReference type="NCBI Taxonomy" id="3088"/>
    <lineage>
        <taxon>Eukaryota</taxon>
        <taxon>Viridiplantae</taxon>
        <taxon>Chlorophyta</taxon>
        <taxon>core chlorophytes</taxon>
        <taxon>Chlorophyceae</taxon>
        <taxon>CS clade</taxon>
        <taxon>Sphaeropleales</taxon>
        <taxon>Scenedesmaceae</taxon>
        <taxon>Tetradesmus</taxon>
    </lineage>
</organism>
<dbReference type="GO" id="GO:0016206">
    <property type="term" value="F:catechol O-methyltransferase activity"/>
    <property type="evidence" value="ECO:0007669"/>
    <property type="project" value="UniProtKB-EC"/>
</dbReference>
<dbReference type="GO" id="GO:0032259">
    <property type="term" value="P:methylation"/>
    <property type="evidence" value="ECO:0007669"/>
    <property type="project" value="UniProtKB-KW"/>
</dbReference>
<keyword evidence="4" id="KW-0949">S-adenosyl-L-methionine</keyword>